<accession>A0A210QDQ4</accession>
<keyword evidence="9" id="KW-1185">Reference proteome</keyword>
<dbReference type="GO" id="GO:0019752">
    <property type="term" value="P:carboxylic acid metabolic process"/>
    <property type="evidence" value="ECO:0007669"/>
    <property type="project" value="InterPro"/>
</dbReference>
<dbReference type="InterPro" id="IPR002129">
    <property type="entry name" value="PyrdxlP-dep_de-COase"/>
</dbReference>
<dbReference type="STRING" id="6573.A0A210QDQ4"/>
<dbReference type="GO" id="GO:0030170">
    <property type="term" value="F:pyridoxal phosphate binding"/>
    <property type="evidence" value="ECO:0007669"/>
    <property type="project" value="InterPro"/>
</dbReference>
<evidence type="ECO:0000256" key="5">
    <source>
        <dbReference type="ARBA" id="ARBA00023239"/>
    </source>
</evidence>
<keyword evidence="5 7" id="KW-0456">Lyase</keyword>
<dbReference type="InterPro" id="IPR015424">
    <property type="entry name" value="PyrdxlP-dep_Trfase"/>
</dbReference>
<evidence type="ECO:0000256" key="7">
    <source>
        <dbReference type="RuleBase" id="RU000382"/>
    </source>
</evidence>
<dbReference type="PANTHER" id="PTHR45677">
    <property type="entry name" value="GLUTAMATE DECARBOXYLASE-RELATED"/>
    <property type="match status" value="1"/>
</dbReference>
<dbReference type="GO" id="GO:0016831">
    <property type="term" value="F:carboxy-lyase activity"/>
    <property type="evidence" value="ECO:0007669"/>
    <property type="project" value="UniProtKB-KW"/>
</dbReference>
<keyword evidence="4 6" id="KW-0663">Pyridoxal phosphate</keyword>
<evidence type="ECO:0000256" key="2">
    <source>
        <dbReference type="ARBA" id="ARBA00009533"/>
    </source>
</evidence>
<evidence type="ECO:0000256" key="6">
    <source>
        <dbReference type="PIRSR" id="PIRSR602129-50"/>
    </source>
</evidence>
<dbReference type="InterPro" id="IPR015421">
    <property type="entry name" value="PyrdxlP-dep_Trfase_major"/>
</dbReference>
<dbReference type="OrthoDB" id="392571at2759"/>
<gene>
    <name evidence="8" type="ORF">KP79_PYT07124</name>
</gene>
<dbReference type="EMBL" id="NEDP02004067">
    <property type="protein sequence ID" value="OWF46880.1"/>
    <property type="molecule type" value="Genomic_DNA"/>
</dbReference>
<dbReference type="Gene3D" id="3.40.640.10">
    <property type="entry name" value="Type I PLP-dependent aspartate aminotransferase-like (Major domain)"/>
    <property type="match status" value="1"/>
</dbReference>
<evidence type="ECO:0000313" key="9">
    <source>
        <dbReference type="Proteomes" id="UP000242188"/>
    </source>
</evidence>
<organism evidence="8 9">
    <name type="scientific">Mizuhopecten yessoensis</name>
    <name type="common">Japanese scallop</name>
    <name type="synonym">Patinopecten yessoensis</name>
    <dbReference type="NCBI Taxonomy" id="6573"/>
    <lineage>
        <taxon>Eukaryota</taxon>
        <taxon>Metazoa</taxon>
        <taxon>Spiralia</taxon>
        <taxon>Lophotrochozoa</taxon>
        <taxon>Mollusca</taxon>
        <taxon>Bivalvia</taxon>
        <taxon>Autobranchia</taxon>
        <taxon>Pteriomorphia</taxon>
        <taxon>Pectinida</taxon>
        <taxon>Pectinoidea</taxon>
        <taxon>Pectinidae</taxon>
        <taxon>Mizuhopecten</taxon>
    </lineage>
</organism>
<evidence type="ECO:0000256" key="1">
    <source>
        <dbReference type="ARBA" id="ARBA00001933"/>
    </source>
</evidence>
<evidence type="ECO:0000256" key="4">
    <source>
        <dbReference type="ARBA" id="ARBA00022898"/>
    </source>
</evidence>
<feature type="modified residue" description="N6-(pyridoxal phosphate)lysine" evidence="6">
    <location>
        <position position="300"/>
    </location>
</feature>
<comment type="caution">
    <text evidence="8">The sequence shown here is derived from an EMBL/GenBank/DDBJ whole genome shotgun (WGS) entry which is preliminary data.</text>
</comment>
<dbReference type="Proteomes" id="UP000242188">
    <property type="component" value="Unassembled WGS sequence"/>
</dbReference>
<evidence type="ECO:0000256" key="3">
    <source>
        <dbReference type="ARBA" id="ARBA00022793"/>
    </source>
</evidence>
<comment type="similarity">
    <text evidence="2 7">Belongs to the group II decarboxylase family.</text>
</comment>
<reference evidence="8 9" key="1">
    <citation type="journal article" date="2017" name="Nat. Ecol. Evol.">
        <title>Scallop genome provides insights into evolution of bilaterian karyotype and development.</title>
        <authorList>
            <person name="Wang S."/>
            <person name="Zhang J."/>
            <person name="Jiao W."/>
            <person name="Li J."/>
            <person name="Xun X."/>
            <person name="Sun Y."/>
            <person name="Guo X."/>
            <person name="Huan P."/>
            <person name="Dong B."/>
            <person name="Zhang L."/>
            <person name="Hu X."/>
            <person name="Sun X."/>
            <person name="Wang J."/>
            <person name="Zhao C."/>
            <person name="Wang Y."/>
            <person name="Wang D."/>
            <person name="Huang X."/>
            <person name="Wang R."/>
            <person name="Lv J."/>
            <person name="Li Y."/>
            <person name="Zhang Z."/>
            <person name="Liu B."/>
            <person name="Lu W."/>
            <person name="Hui Y."/>
            <person name="Liang J."/>
            <person name="Zhou Z."/>
            <person name="Hou R."/>
            <person name="Li X."/>
            <person name="Liu Y."/>
            <person name="Li H."/>
            <person name="Ning X."/>
            <person name="Lin Y."/>
            <person name="Zhao L."/>
            <person name="Xing Q."/>
            <person name="Dou J."/>
            <person name="Li Y."/>
            <person name="Mao J."/>
            <person name="Guo H."/>
            <person name="Dou H."/>
            <person name="Li T."/>
            <person name="Mu C."/>
            <person name="Jiang W."/>
            <person name="Fu Q."/>
            <person name="Fu X."/>
            <person name="Miao Y."/>
            <person name="Liu J."/>
            <person name="Yu Q."/>
            <person name="Li R."/>
            <person name="Liao H."/>
            <person name="Li X."/>
            <person name="Kong Y."/>
            <person name="Jiang Z."/>
            <person name="Chourrout D."/>
            <person name="Li R."/>
            <person name="Bao Z."/>
        </authorList>
    </citation>
    <scope>NUCLEOTIDE SEQUENCE [LARGE SCALE GENOMIC DNA]</scope>
    <source>
        <strain evidence="8 9">PY_sf001</strain>
    </source>
</reference>
<dbReference type="Gene3D" id="3.90.1150.170">
    <property type="match status" value="1"/>
</dbReference>
<comment type="cofactor">
    <cofactor evidence="1 6 7">
        <name>pyridoxal 5'-phosphate</name>
        <dbReference type="ChEBI" id="CHEBI:597326"/>
    </cofactor>
</comment>
<dbReference type="CDD" id="cd06450">
    <property type="entry name" value="DOPA_deC_like"/>
    <property type="match status" value="1"/>
</dbReference>
<proteinExistence type="inferred from homology"/>
<dbReference type="SUPFAM" id="SSF53383">
    <property type="entry name" value="PLP-dependent transferases"/>
    <property type="match status" value="1"/>
</dbReference>
<evidence type="ECO:0000313" key="8">
    <source>
        <dbReference type="EMBL" id="OWF46880.1"/>
    </source>
</evidence>
<keyword evidence="3" id="KW-0210">Decarboxylase</keyword>
<sequence length="490" mass="55381">MQTGSSKDQAIGSQGFLTKLVEDIFEKVFVRSRDRESKVIEFKPPADLENILDLTLKEPTEDARLLDICHDVIKYSVHTGHPLFFNQLYGGMDQYTMGGAWLSDALNTSMFTYEVAPVFTVMEKYVVKKMIGLAGMEFGDGVFCPGGSIANMYGLNLARCKKYPEVKTDGMSRYASLCILTSEQAHFSIRKGAAFLGFGMKNVVLVKCDASGRMLPSDLENNINRLQAEGKEPVCVVATAGTTVLGAFDPLDKIADICCKYRIWMHVDAAWGGAVLLSKEHRILMSGIERADSFTWNPHKMMGALNQCSLFLTKHKDLLTESHSARAEYLFQQDKFYDVSYDTGDKSIQCGRKVDVLKLWVMWKSKGDNRLESAINNAMDCARYLSKIINSREGFRLLLQPEFTNICFWYVPLSMRNEEENDGWKRRLSQVAPAIKERMMLEGTMMVGYQPLGDYVNFFRVVLSNLDITEEDMELVVNNIERLGKDINPQ</sequence>
<dbReference type="GO" id="GO:0005737">
    <property type="term" value="C:cytoplasm"/>
    <property type="evidence" value="ECO:0007669"/>
    <property type="project" value="TreeGrafter"/>
</dbReference>
<name>A0A210QDQ4_MIZYE</name>
<protein>
    <submittedName>
        <fullName evidence="8">Cysteine sulfinic acid decarboxylase</fullName>
    </submittedName>
</protein>
<dbReference type="Pfam" id="PF00282">
    <property type="entry name" value="Pyridoxal_deC"/>
    <property type="match status" value="1"/>
</dbReference>
<dbReference type="PANTHER" id="PTHR45677:SF8">
    <property type="entry name" value="CYSTEINE SULFINIC ACID DECARBOXYLASE"/>
    <property type="match status" value="1"/>
</dbReference>
<dbReference type="AlphaFoldDB" id="A0A210QDQ4"/>